<dbReference type="STRING" id="640938.TR210_1948"/>
<accession>A0A143Z051</accession>
<sequence>MESGENPMNQRDLVLKVLKENNGLITAGQVKEKGVAYKTLQRMSQSGEIEKIERGLYMDPNFIEDEFFLTQYRCQKGIFSHETALYFHDLSDRTPYQLMLTIPSGFNTRLLKDKEHYRFFYVAEALHSMGVIEMVTPYGNKVKVYDRERTICDCLRKRNILDSDLVLEAVKKYLKGPEADYAKLLKYAEIFNVRDAVQKYMEVLM</sequence>
<reference evidence="2 4" key="1">
    <citation type="submission" date="2016-02" db="EMBL/GenBank/DDBJ databases">
        <authorList>
            <person name="Wen L."/>
            <person name="He K."/>
            <person name="Yang H."/>
        </authorList>
    </citation>
    <scope>NUCLEOTIDE SEQUENCE [LARGE SCALE GENOMIC DNA]</scope>
    <source>
        <strain evidence="2">Trichococcus_R210</strain>
    </source>
</reference>
<evidence type="ECO:0000313" key="2">
    <source>
        <dbReference type="EMBL" id="CZR02869.1"/>
    </source>
</evidence>
<dbReference type="EMBL" id="FJNB01000014">
    <property type="protein sequence ID" value="CZR02869.1"/>
    <property type="molecule type" value="Genomic_DNA"/>
</dbReference>
<evidence type="ECO:0000313" key="3">
    <source>
        <dbReference type="EMBL" id="SEJ67315.1"/>
    </source>
</evidence>
<dbReference type="Pfam" id="PF13338">
    <property type="entry name" value="AbiEi_4"/>
    <property type="match status" value="1"/>
</dbReference>
<dbReference type="Proteomes" id="UP000199280">
    <property type="component" value="Unassembled WGS sequence"/>
</dbReference>
<feature type="domain" description="AbiEi antitoxin N-terminal" evidence="1">
    <location>
        <begin position="13"/>
        <end position="58"/>
    </location>
</feature>
<proteinExistence type="predicted"/>
<name>A0A143Z051_9LACT</name>
<dbReference type="Proteomes" id="UP000076878">
    <property type="component" value="Unassembled WGS sequence"/>
</dbReference>
<evidence type="ECO:0000259" key="1">
    <source>
        <dbReference type="Pfam" id="PF13338"/>
    </source>
</evidence>
<keyword evidence="5" id="KW-1185">Reference proteome</keyword>
<protein>
    <submittedName>
        <fullName evidence="3">Transcriptional regulator, predicted component of viral defense system</fullName>
    </submittedName>
</protein>
<evidence type="ECO:0000313" key="4">
    <source>
        <dbReference type="Proteomes" id="UP000076878"/>
    </source>
</evidence>
<dbReference type="RefSeq" id="WP_162268627.1">
    <property type="nucleotide sequence ID" value="NZ_FJNB01000014.1"/>
</dbReference>
<dbReference type="EMBL" id="FNYT01000021">
    <property type="protein sequence ID" value="SEJ67315.1"/>
    <property type="molecule type" value="Genomic_DNA"/>
</dbReference>
<gene>
    <name evidence="3" type="ORF">SAMN05216375_12149</name>
    <name evidence="2" type="ORF">TR210_1948</name>
</gene>
<dbReference type="InterPro" id="IPR025159">
    <property type="entry name" value="AbiEi_N"/>
</dbReference>
<organism evidence="2 4">
    <name type="scientific">Trichococcus ilyis</name>
    <dbReference type="NCBI Taxonomy" id="640938"/>
    <lineage>
        <taxon>Bacteria</taxon>
        <taxon>Bacillati</taxon>
        <taxon>Bacillota</taxon>
        <taxon>Bacilli</taxon>
        <taxon>Lactobacillales</taxon>
        <taxon>Carnobacteriaceae</taxon>
        <taxon>Trichococcus</taxon>
    </lineage>
</organism>
<evidence type="ECO:0000313" key="5">
    <source>
        <dbReference type="Proteomes" id="UP000199280"/>
    </source>
</evidence>
<reference evidence="3 5" key="2">
    <citation type="submission" date="2016-10" db="EMBL/GenBank/DDBJ databases">
        <authorList>
            <person name="Varghese N."/>
            <person name="Submissions S."/>
        </authorList>
    </citation>
    <scope>NUCLEOTIDE SEQUENCE [LARGE SCALE GENOMIC DNA]</scope>
    <source>
        <strain evidence="3 5">DSM 22150</strain>
    </source>
</reference>
<dbReference type="AlphaFoldDB" id="A0A143Z051"/>